<feature type="domain" description="Sporulation protein YpeB N-terminal" evidence="1">
    <location>
        <begin position="17"/>
        <end position="92"/>
    </location>
</feature>
<organism evidence="2 3">
    <name type="scientific">Sporolactobacillus inulinus</name>
    <dbReference type="NCBI Taxonomy" id="2078"/>
    <lineage>
        <taxon>Bacteria</taxon>
        <taxon>Bacillati</taxon>
        <taxon>Bacillota</taxon>
        <taxon>Bacilli</taxon>
        <taxon>Bacillales</taxon>
        <taxon>Sporolactobacillaceae</taxon>
        <taxon>Sporolactobacillus</taxon>
    </lineage>
</organism>
<accession>A0A4Y1ZFQ7</accession>
<evidence type="ECO:0000313" key="2">
    <source>
        <dbReference type="EMBL" id="GAY77813.1"/>
    </source>
</evidence>
<dbReference type="EMBL" id="BEXB01000033">
    <property type="protein sequence ID" value="GAY77813.1"/>
    <property type="molecule type" value="Genomic_DNA"/>
</dbReference>
<comment type="caution">
    <text evidence="2">The sequence shown here is derived from an EMBL/GenBank/DDBJ whole genome shotgun (WGS) entry which is preliminary data.</text>
</comment>
<dbReference type="AlphaFoldDB" id="A0A4Y1ZFQ7"/>
<protein>
    <submittedName>
        <fullName evidence="2">Spore germination protein YpeB</fullName>
    </submittedName>
</protein>
<evidence type="ECO:0000259" key="1">
    <source>
        <dbReference type="Pfam" id="PF20769"/>
    </source>
</evidence>
<evidence type="ECO:0000313" key="3">
    <source>
        <dbReference type="Proteomes" id="UP000319716"/>
    </source>
</evidence>
<reference evidence="2 3" key="1">
    <citation type="submission" date="2017-11" db="EMBL/GenBank/DDBJ databases">
        <title>Draft Genome Sequence of Sporolactobacillus inulinus NBRC 111894 Isolated from Koso, a Japanese Sugar-Vegetable Fermented Beverage.</title>
        <authorList>
            <person name="Chiou T.Y."/>
            <person name="Oshima K."/>
            <person name="Suda W."/>
            <person name="Hattori M."/>
            <person name="Takahashi T."/>
        </authorList>
    </citation>
    <scope>NUCLEOTIDE SEQUENCE [LARGE SCALE GENOMIC DNA]</scope>
    <source>
        <strain evidence="2 3">NBRC111894</strain>
    </source>
</reference>
<dbReference type="InterPro" id="IPR048402">
    <property type="entry name" value="YpeB_N"/>
</dbReference>
<dbReference type="Pfam" id="PF20769">
    <property type="entry name" value="YPEB_N"/>
    <property type="match status" value="1"/>
</dbReference>
<sequence length="104" mass="12009">MLIIGLAVWGFQERQMKKNVMIHAENHYQQAFHELNYYVDSLEESLGTTLAMQTRDTMRPQLVETWRLSALAHAAANELPLTLMPFNRTNEFCRMSVNSPITPV</sequence>
<gene>
    <name evidence="2" type="ORF">NBRC111894_3367</name>
</gene>
<dbReference type="Proteomes" id="UP000319716">
    <property type="component" value="Unassembled WGS sequence"/>
</dbReference>
<proteinExistence type="predicted"/>
<name>A0A4Y1ZFQ7_9BACL</name>